<feature type="region of interest" description="Disordered" evidence="1">
    <location>
        <begin position="182"/>
        <end position="209"/>
    </location>
</feature>
<keyword evidence="4" id="KW-1185">Reference proteome</keyword>
<reference evidence="3 4" key="1">
    <citation type="journal article" date="2011" name="Science">
        <title>The ecoresponsive genome of Daphnia pulex.</title>
        <authorList>
            <person name="Colbourne J.K."/>
            <person name="Pfrender M.E."/>
            <person name="Gilbert D."/>
            <person name="Thomas W.K."/>
            <person name="Tucker A."/>
            <person name="Oakley T.H."/>
            <person name="Tokishita S."/>
            <person name="Aerts A."/>
            <person name="Arnold G.J."/>
            <person name="Basu M.K."/>
            <person name="Bauer D.J."/>
            <person name="Caceres C.E."/>
            <person name="Carmel L."/>
            <person name="Casola C."/>
            <person name="Choi J.H."/>
            <person name="Detter J.C."/>
            <person name="Dong Q."/>
            <person name="Dusheyko S."/>
            <person name="Eads B.D."/>
            <person name="Frohlich T."/>
            <person name="Geiler-Samerotte K.A."/>
            <person name="Gerlach D."/>
            <person name="Hatcher P."/>
            <person name="Jogdeo S."/>
            <person name="Krijgsveld J."/>
            <person name="Kriventseva E.V."/>
            <person name="Kultz D."/>
            <person name="Laforsch C."/>
            <person name="Lindquist E."/>
            <person name="Lopez J."/>
            <person name="Manak J.R."/>
            <person name="Muller J."/>
            <person name="Pangilinan J."/>
            <person name="Patwardhan R.P."/>
            <person name="Pitluck S."/>
            <person name="Pritham E.J."/>
            <person name="Rechtsteiner A."/>
            <person name="Rho M."/>
            <person name="Rogozin I.B."/>
            <person name="Sakarya O."/>
            <person name="Salamov A."/>
            <person name="Schaack S."/>
            <person name="Shapiro H."/>
            <person name="Shiga Y."/>
            <person name="Skalitzky C."/>
            <person name="Smith Z."/>
            <person name="Souvorov A."/>
            <person name="Sung W."/>
            <person name="Tang Z."/>
            <person name="Tsuchiya D."/>
            <person name="Tu H."/>
            <person name="Vos H."/>
            <person name="Wang M."/>
            <person name="Wolf Y.I."/>
            <person name="Yamagata H."/>
            <person name="Yamada T."/>
            <person name="Ye Y."/>
            <person name="Shaw J.R."/>
            <person name="Andrews J."/>
            <person name="Crease T.J."/>
            <person name="Tang H."/>
            <person name="Lucas S.M."/>
            <person name="Robertson H.M."/>
            <person name="Bork P."/>
            <person name="Koonin E.V."/>
            <person name="Zdobnov E.M."/>
            <person name="Grigoriev I.V."/>
            <person name="Lynch M."/>
            <person name="Boore J.L."/>
        </authorList>
    </citation>
    <scope>NUCLEOTIDE SEQUENCE [LARGE SCALE GENOMIC DNA]</scope>
</reference>
<dbReference type="CDD" id="cd19712">
    <property type="entry name" value="bHLH_TS_dimmed_like"/>
    <property type="match status" value="1"/>
</dbReference>
<sequence length="209" mass="24001">METKQSISENASERESSLSTWEDDDLKFGCEIYSPLRNSQKNGVLNKVSPLEKTTFENLSTTNIPGTHGLSRSCQLTMDNHSRTPRDVNPLVELKRKKPRASARERNLRRLESNERERLRMHGLNAAFEELRTVIPHIQVERKLSKIETLTLAKNYIMALTNVICDIRGDEKPYRFVTTEMSGSDCDEEHISDEQVSAADDYEKQDSNR</sequence>
<dbReference type="HOGENOM" id="CLU_1316598_0_0_1"/>
<dbReference type="KEGG" id="dpx:DAPPUDRAFT_115851"/>
<dbReference type="GO" id="GO:0070888">
    <property type="term" value="F:E-box binding"/>
    <property type="evidence" value="ECO:0000318"/>
    <property type="project" value="GO_Central"/>
</dbReference>
<dbReference type="EMBL" id="GL732689">
    <property type="protein sequence ID" value="EFX66957.1"/>
    <property type="molecule type" value="Genomic_DNA"/>
</dbReference>
<dbReference type="GO" id="GO:0045944">
    <property type="term" value="P:positive regulation of transcription by RNA polymerase II"/>
    <property type="evidence" value="ECO:0000318"/>
    <property type="project" value="GO_Central"/>
</dbReference>
<dbReference type="PANTHER" id="PTHR19290:SF167">
    <property type="entry name" value="PROTEIN DIMMED"/>
    <property type="match status" value="1"/>
</dbReference>
<protein>
    <recommendedName>
        <fullName evidence="2">BHLH domain-containing protein</fullName>
    </recommendedName>
</protein>
<dbReference type="GO" id="GO:0005634">
    <property type="term" value="C:nucleus"/>
    <property type="evidence" value="ECO:0000318"/>
    <property type="project" value="GO_Central"/>
</dbReference>
<dbReference type="eggNOG" id="KOG3898">
    <property type="taxonomic scope" value="Eukaryota"/>
</dbReference>
<dbReference type="GO" id="GO:0007423">
    <property type="term" value="P:sensory organ development"/>
    <property type="evidence" value="ECO:0000318"/>
    <property type="project" value="GO_Central"/>
</dbReference>
<dbReference type="Proteomes" id="UP000000305">
    <property type="component" value="Unassembled WGS sequence"/>
</dbReference>
<evidence type="ECO:0000313" key="3">
    <source>
        <dbReference type="EMBL" id="EFX66957.1"/>
    </source>
</evidence>
<dbReference type="Pfam" id="PF00010">
    <property type="entry name" value="HLH"/>
    <property type="match status" value="1"/>
</dbReference>
<name>E9HMS4_DAPPU</name>
<dbReference type="InterPro" id="IPR050359">
    <property type="entry name" value="bHLH_transcription_factors"/>
</dbReference>
<dbReference type="SMART" id="SM00353">
    <property type="entry name" value="HLH"/>
    <property type="match status" value="1"/>
</dbReference>
<accession>E9HMS4</accession>
<dbReference type="GO" id="GO:0046983">
    <property type="term" value="F:protein dimerization activity"/>
    <property type="evidence" value="ECO:0007669"/>
    <property type="project" value="InterPro"/>
</dbReference>
<dbReference type="PROSITE" id="PS50888">
    <property type="entry name" value="BHLH"/>
    <property type="match status" value="1"/>
</dbReference>
<dbReference type="GO" id="GO:0000981">
    <property type="term" value="F:DNA-binding transcription factor activity, RNA polymerase II-specific"/>
    <property type="evidence" value="ECO:0000318"/>
    <property type="project" value="GO_Central"/>
</dbReference>
<dbReference type="Gene3D" id="4.10.280.10">
    <property type="entry name" value="Helix-loop-helix DNA-binding domain"/>
    <property type="match status" value="1"/>
</dbReference>
<dbReference type="AlphaFoldDB" id="E9HMS4"/>
<dbReference type="OrthoDB" id="10039134at2759"/>
<proteinExistence type="predicted"/>
<feature type="region of interest" description="Disordered" evidence="1">
    <location>
        <begin position="1"/>
        <end position="21"/>
    </location>
</feature>
<dbReference type="GO" id="GO:0061564">
    <property type="term" value="P:axon development"/>
    <property type="evidence" value="ECO:0000318"/>
    <property type="project" value="GO_Central"/>
</dbReference>
<dbReference type="PANTHER" id="PTHR19290">
    <property type="entry name" value="BASIC HELIX-LOOP-HELIX PROTEIN NEUROGENIN-RELATED"/>
    <property type="match status" value="1"/>
</dbReference>
<gene>
    <name evidence="3" type="ORF">DAPPUDRAFT_115851</name>
</gene>
<dbReference type="SUPFAM" id="SSF47459">
    <property type="entry name" value="HLH, helix-loop-helix DNA-binding domain"/>
    <property type="match status" value="1"/>
</dbReference>
<dbReference type="InParanoid" id="E9HMS4"/>
<organism evidence="3 4">
    <name type="scientific">Daphnia pulex</name>
    <name type="common">Water flea</name>
    <dbReference type="NCBI Taxonomy" id="6669"/>
    <lineage>
        <taxon>Eukaryota</taxon>
        <taxon>Metazoa</taxon>
        <taxon>Ecdysozoa</taxon>
        <taxon>Arthropoda</taxon>
        <taxon>Crustacea</taxon>
        <taxon>Branchiopoda</taxon>
        <taxon>Diplostraca</taxon>
        <taxon>Cladocera</taxon>
        <taxon>Anomopoda</taxon>
        <taxon>Daphniidae</taxon>
        <taxon>Daphnia</taxon>
    </lineage>
</organism>
<evidence type="ECO:0000313" key="4">
    <source>
        <dbReference type="Proteomes" id="UP000000305"/>
    </source>
</evidence>
<evidence type="ECO:0000259" key="2">
    <source>
        <dbReference type="PROSITE" id="PS50888"/>
    </source>
</evidence>
<feature type="compositionally biased region" description="Polar residues" evidence="1">
    <location>
        <begin position="1"/>
        <end position="10"/>
    </location>
</feature>
<feature type="domain" description="BHLH" evidence="2">
    <location>
        <begin position="108"/>
        <end position="160"/>
    </location>
</feature>
<dbReference type="InterPro" id="IPR011598">
    <property type="entry name" value="bHLH_dom"/>
</dbReference>
<dbReference type="InterPro" id="IPR036638">
    <property type="entry name" value="HLH_DNA-bd_sf"/>
</dbReference>
<evidence type="ECO:0000256" key="1">
    <source>
        <dbReference type="SAM" id="MobiDB-lite"/>
    </source>
</evidence>